<keyword evidence="6 8" id="KW-1133">Transmembrane helix</keyword>
<dbReference type="Gene3D" id="1.10.3720.10">
    <property type="entry name" value="MetI-like"/>
    <property type="match status" value="1"/>
</dbReference>
<dbReference type="HOGENOM" id="CLU_016047_3_0_0"/>
<evidence type="ECO:0000256" key="5">
    <source>
        <dbReference type="ARBA" id="ARBA00022692"/>
    </source>
</evidence>
<dbReference type="Pfam" id="PF00528">
    <property type="entry name" value="BPD_transp_1"/>
    <property type="match status" value="1"/>
</dbReference>
<feature type="transmembrane region" description="Helical" evidence="8">
    <location>
        <begin position="229"/>
        <end position="247"/>
    </location>
</feature>
<evidence type="ECO:0000256" key="8">
    <source>
        <dbReference type="RuleBase" id="RU363032"/>
    </source>
</evidence>
<dbReference type="PATRIC" id="fig|1319815.3.peg.29"/>
<evidence type="ECO:0000256" key="1">
    <source>
        <dbReference type="ARBA" id="ARBA00004651"/>
    </source>
</evidence>
<name>U7VE92_9FUSO</name>
<organism evidence="10 11">
    <name type="scientific">Cetobacterium somerae ATCC BAA-474</name>
    <dbReference type="NCBI Taxonomy" id="1319815"/>
    <lineage>
        <taxon>Bacteria</taxon>
        <taxon>Fusobacteriati</taxon>
        <taxon>Fusobacteriota</taxon>
        <taxon>Fusobacteriia</taxon>
        <taxon>Fusobacteriales</taxon>
        <taxon>Fusobacteriaceae</taxon>
        <taxon>Cetobacterium</taxon>
    </lineage>
</organism>
<dbReference type="InterPro" id="IPR035906">
    <property type="entry name" value="MetI-like_sf"/>
</dbReference>
<keyword evidence="3 8" id="KW-0813">Transport</keyword>
<dbReference type="InterPro" id="IPR000515">
    <property type="entry name" value="MetI-like"/>
</dbReference>
<evidence type="ECO:0000256" key="7">
    <source>
        <dbReference type="ARBA" id="ARBA00023136"/>
    </source>
</evidence>
<reference evidence="10 11" key="1">
    <citation type="submission" date="2013-08" db="EMBL/GenBank/DDBJ databases">
        <authorList>
            <person name="Weinstock G."/>
            <person name="Sodergren E."/>
            <person name="Wylie T."/>
            <person name="Fulton L."/>
            <person name="Fulton R."/>
            <person name="Fronick C."/>
            <person name="O'Laughlin M."/>
            <person name="Godfrey J."/>
            <person name="Miner T."/>
            <person name="Herter B."/>
            <person name="Appelbaum E."/>
            <person name="Cordes M."/>
            <person name="Lek S."/>
            <person name="Wollam A."/>
            <person name="Pepin K.H."/>
            <person name="Palsikar V.B."/>
            <person name="Mitreva M."/>
            <person name="Wilson R.K."/>
        </authorList>
    </citation>
    <scope>NUCLEOTIDE SEQUENCE [LARGE SCALE GENOMIC DNA]</scope>
    <source>
        <strain evidence="10 11">ATCC BAA-474</strain>
    </source>
</reference>
<evidence type="ECO:0000259" key="9">
    <source>
        <dbReference type="PROSITE" id="PS50928"/>
    </source>
</evidence>
<dbReference type="PANTHER" id="PTHR43848">
    <property type="entry name" value="PUTRESCINE TRANSPORT SYSTEM PERMEASE PROTEIN POTI"/>
    <property type="match status" value="1"/>
</dbReference>
<dbReference type="RefSeq" id="WP_023049581.1">
    <property type="nucleotide sequence ID" value="NZ_CP173065.2"/>
</dbReference>
<proteinExistence type="inferred from homology"/>
<comment type="subcellular location">
    <subcellularLocation>
        <location evidence="1 8">Cell membrane</location>
        <topology evidence="1 8">Multi-pass membrane protein</topology>
    </subcellularLocation>
</comment>
<dbReference type="GO" id="GO:0005886">
    <property type="term" value="C:plasma membrane"/>
    <property type="evidence" value="ECO:0007669"/>
    <property type="project" value="UniProtKB-SubCell"/>
</dbReference>
<feature type="transmembrane region" description="Helical" evidence="8">
    <location>
        <begin position="62"/>
        <end position="88"/>
    </location>
</feature>
<accession>U7VE92</accession>
<feature type="transmembrane region" description="Helical" evidence="8">
    <location>
        <begin position="7"/>
        <end position="30"/>
    </location>
</feature>
<evidence type="ECO:0000313" key="11">
    <source>
        <dbReference type="Proteomes" id="UP000017081"/>
    </source>
</evidence>
<feature type="domain" description="ABC transmembrane type-1" evidence="9">
    <location>
        <begin position="60"/>
        <end position="248"/>
    </location>
</feature>
<feature type="transmembrane region" description="Helical" evidence="8">
    <location>
        <begin position="176"/>
        <end position="197"/>
    </location>
</feature>
<evidence type="ECO:0000256" key="3">
    <source>
        <dbReference type="ARBA" id="ARBA00022448"/>
    </source>
</evidence>
<gene>
    <name evidence="10" type="ORF">HMPREF0202_00030</name>
</gene>
<dbReference type="InterPro" id="IPR051789">
    <property type="entry name" value="Bact_Polyamine_Transport"/>
</dbReference>
<keyword evidence="7 8" id="KW-0472">Membrane</keyword>
<dbReference type="AlphaFoldDB" id="U7VE92"/>
<dbReference type="PANTHER" id="PTHR43848:SF2">
    <property type="entry name" value="PUTRESCINE TRANSPORT SYSTEM PERMEASE PROTEIN POTI"/>
    <property type="match status" value="1"/>
</dbReference>
<comment type="similarity">
    <text evidence="2">Belongs to the binding-protein-dependent transport system permease family. CysTW subfamily.</text>
</comment>
<keyword evidence="4" id="KW-1003">Cell membrane</keyword>
<feature type="transmembrane region" description="Helical" evidence="8">
    <location>
        <begin position="100"/>
        <end position="120"/>
    </location>
</feature>
<dbReference type="Proteomes" id="UP000017081">
    <property type="component" value="Unassembled WGS sequence"/>
</dbReference>
<keyword evidence="5 8" id="KW-0812">Transmembrane</keyword>
<dbReference type="STRING" id="1319815.HMPREF0202_00030"/>
<evidence type="ECO:0000256" key="6">
    <source>
        <dbReference type="ARBA" id="ARBA00022989"/>
    </source>
</evidence>
<dbReference type="SUPFAM" id="SSF161098">
    <property type="entry name" value="MetI-like"/>
    <property type="match status" value="1"/>
</dbReference>
<dbReference type="PROSITE" id="PS50928">
    <property type="entry name" value="ABC_TM1"/>
    <property type="match status" value="1"/>
</dbReference>
<comment type="caution">
    <text evidence="10">The sequence shown here is derived from an EMBL/GenBank/DDBJ whole genome shotgun (WGS) entry which is preliminary data.</text>
</comment>
<sequence length="257" mass="29091">MNRRRTSLFFFILSMIFFYLPLVILVMYSFNEGRSSTWQGFSMKWYKELFLYSDNIWKAFKYSLIIGVLSSTISTLIGTLGAIGIHWYNFKHKNYLKVITFLPLVIPDIILGVSLLIMFATVKLELGLTSIFIAHTTFNIPFVLFIVLSRLGEFDYSIVEAAYDLGANEFQTLKKVILPMLMPAIISGFLMALTLSFDDFVTTFFVAGPGSSTLPLRIYSMIRLGVSPVVNALSVLLIVLSIALTLSTKSLQKYFVK</sequence>
<protein>
    <submittedName>
        <fullName evidence="10">Putative spermidine/putrescine ABC transporter, permease protein PotC</fullName>
    </submittedName>
</protein>
<dbReference type="EMBL" id="AXZF01000002">
    <property type="protein sequence ID" value="ERT70037.1"/>
    <property type="molecule type" value="Genomic_DNA"/>
</dbReference>
<evidence type="ECO:0000313" key="10">
    <source>
        <dbReference type="EMBL" id="ERT70037.1"/>
    </source>
</evidence>
<keyword evidence="11" id="KW-1185">Reference proteome</keyword>
<evidence type="ECO:0000256" key="2">
    <source>
        <dbReference type="ARBA" id="ARBA00007069"/>
    </source>
</evidence>
<dbReference type="CDD" id="cd06261">
    <property type="entry name" value="TM_PBP2"/>
    <property type="match status" value="1"/>
</dbReference>
<feature type="transmembrane region" description="Helical" evidence="8">
    <location>
        <begin position="126"/>
        <end position="148"/>
    </location>
</feature>
<dbReference type="eggNOG" id="COG1177">
    <property type="taxonomic scope" value="Bacteria"/>
</dbReference>
<dbReference type="GO" id="GO:0055085">
    <property type="term" value="P:transmembrane transport"/>
    <property type="evidence" value="ECO:0007669"/>
    <property type="project" value="InterPro"/>
</dbReference>
<evidence type="ECO:0000256" key="4">
    <source>
        <dbReference type="ARBA" id="ARBA00022475"/>
    </source>
</evidence>